<evidence type="ECO:0000256" key="5">
    <source>
        <dbReference type="ARBA" id="ARBA00022989"/>
    </source>
</evidence>
<keyword evidence="4 9" id="KW-0812">Transmembrane</keyword>
<comment type="caution">
    <text evidence="11">The sequence shown here is derived from an EMBL/GenBank/DDBJ whole genome shotgun (WGS) entry which is preliminary data.</text>
</comment>
<comment type="subcellular location">
    <subcellularLocation>
        <location evidence="1">Membrane</location>
    </subcellularLocation>
</comment>
<dbReference type="Gene3D" id="3.10.20.310">
    <property type="entry name" value="membrane protein fhac"/>
    <property type="match status" value="1"/>
</dbReference>
<keyword evidence="6 9" id="KW-0472">Membrane</keyword>
<feature type="transmembrane region" description="Helical" evidence="9">
    <location>
        <begin position="175"/>
        <end position="197"/>
    </location>
</feature>
<dbReference type="AlphaFoldDB" id="A0A2A6ZAP7"/>
<sequence>MQQYRNNRNNGNIYDLRKDLQHTPPPSQQKESSGSADGRYGFNGEPLSFAPDRTANGTVRRTRTDNSIEFPSQSRRTEQSGTRRTSGQNRNRTAQRSRTAQPEQRASGTARKPQQRRSQGQKPRKTAAQAAQQRYRNQRLRPAQQQPRDPVQREKRKKRRLTRAALKRRRMLRRLMAFVTLLAVIAAGVYLTMTMLFKIGTIQVQTADGTVVQEVGGYSSSQILQALGVQTEENIFGFDPAAKEAELEKQFPLLESIRVVRDYPNTVVVQVTEAVPTYAMQTKSGWLTLSDQFKILACESAQPEELKTLYGGEPVSVTPGDQLTFAAQADPAASDASGSAAASAAASAAVQTDDRLDALNELQAKLEEYGMLDDVTRMEFADTDQMAFLYQDRVSVLLGTRNDLDYKLDRARYVLTNADGKGCAPTDTGRLDFSHVSAGSTRKIYFAQGQPTLPSGYVVPEKTVPEEPDTSAAEDTAADGAEEAAAAQPADDTAAAAEETPLTDPARMTANNEENPM</sequence>
<evidence type="ECO:0000256" key="6">
    <source>
        <dbReference type="ARBA" id="ARBA00023136"/>
    </source>
</evidence>
<dbReference type="PROSITE" id="PS51779">
    <property type="entry name" value="POTRA"/>
    <property type="match status" value="1"/>
</dbReference>
<evidence type="ECO:0000313" key="12">
    <source>
        <dbReference type="Proteomes" id="UP000220752"/>
    </source>
</evidence>
<evidence type="ECO:0000256" key="3">
    <source>
        <dbReference type="ARBA" id="ARBA00022618"/>
    </source>
</evidence>
<keyword evidence="5 9" id="KW-1133">Transmembrane helix</keyword>
<dbReference type="Proteomes" id="UP000220752">
    <property type="component" value="Unassembled WGS sequence"/>
</dbReference>
<protein>
    <submittedName>
        <fullName evidence="11">Cell division protein FtsQ</fullName>
    </submittedName>
</protein>
<name>A0A2A6ZAP7_9FIRM</name>
<evidence type="ECO:0000256" key="8">
    <source>
        <dbReference type="SAM" id="MobiDB-lite"/>
    </source>
</evidence>
<keyword evidence="3 11" id="KW-0132">Cell division</keyword>
<proteinExistence type="predicted"/>
<feature type="region of interest" description="Disordered" evidence="8">
    <location>
        <begin position="460"/>
        <end position="517"/>
    </location>
</feature>
<feature type="compositionally biased region" description="Basic residues" evidence="8">
    <location>
        <begin position="154"/>
        <end position="164"/>
    </location>
</feature>
<feature type="region of interest" description="Disordered" evidence="8">
    <location>
        <begin position="1"/>
        <end position="164"/>
    </location>
</feature>
<keyword evidence="12" id="KW-1185">Reference proteome</keyword>
<dbReference type="InterPro" id="IPR050487">
    <property type="entry name" value="FtsQ_DivIB"/>
</dbReference>
<evidence type="ECO:0000313" key="11">
    <source>
        <dbReference type="EMBL" id="PDX58407.1"/>
    </source>
</evidence>
<accession>A0A2A6ZAP7</accession>
<evidence type="ECO:0000256" key="4">
    <source>
        <dbReference type="ARBA" id="ARBA00022692"/>
    </source>
</evidence>
<evidence type="ECO:0000256" key="7">
    <source>
        <dbReference type="ARBA" id="ARBA00023306"/>
    </source>
</evidence>
<keyword evidence="7" id="KW-0131">Cell cycle</keyword>
<dbReference type="PANTHER" id="PTHR37820:SF1">
    <property type="entry name" value="CELL DIVISION PROTEIN FTSQ"/>
    <property type="match status" value="1"/>
</dbReference>
<keyword evidence="2" id="KW-1003">Cell membrane</keyword>
<dbReference type="GO" id="GO:0051301">
    <property type="term" value="P:cell division"/>
    <property type="evidence" value="ECO:0007669"/>
    <property type="project" value="UniProtKB-KW"/>
</dbReference>
<dbReference type="InterPro" id="IPR034746">
    <property type="entry name" value="POTRA"/>
</dbReference>
<reference evidence="11 12" key="1">
    <citation type="journal article" date="2017" name="Front. Microbiol.">
        <title>New Insights into the Diversity of the Genus Faecalibacterium.</title>
        <authorList>
            <person name="Benevides L."/>
            <person name="Burman S."/>
            <person name="Martin R."/>
            <person name="Robert V."/>
            <person name="Thomas M."/>
            <person name="Miquel S."/>
            <person name="Chain F."/>
            <person name="Sokol H."/>
            <person name="Bermudez-Humaran L.G."/>
            <person name="Morrison M."/>
            <person name="Langella P."/>
            <person name="Azevedo V.A."/>
            <person name="Chatel J.M."/>
            <person name="Soares S."/>
        </authorList>
    </citation>
    <scope>NUCLEOTIDE SEQUENCE [LARGE SCALE GENOMIC DNA]</scope>
    <source>
        <strain evidence="12">CNCM I-4540</strain>
    </source>
</reference>
<evidence type="ECO:0000256" key="9">
    <source>
        <dbReference type="SAM" id="Phobius"/>
    </source>
</evidence>
<feature type="domain" description="POTRA" evidence="10">
    <location>
        <begin position="197"/>
        <end position="274"/>
    </location>
</feature>
<organism evidence="11 12">
    <name type="scientific">Faecalibacterium langellae</name>
    <dbReference type="NCBI Taxonomy" id="3435293"/>
    <lineage>
        <taxon>Bacteria</taxon>
        <taxon>Bacillati</taxon>
        <taxon>Bacillota</taxon>
        <taxon>Clostridia</taxon>
        <taxon>Eubacteriales</taxon>
        <taxon>Oscillospiraceae</taxon>
        <taxon>Faecalibacterium</taxon>
    </lineage>
</organism>
<dbReference type="EMBL" id="NMTQ01000031">
    <property type="protein sequence ID" value="PDX58407.1"/>
    <property type="molecule type" value="Genomic_DNA"/>
</dbReference>
<evidence type="ECO:0000256" key="1">
    <source>
        <dbReference type="ARBA" id="ARBA00004370"/>
    </source>
</evidence>
<evidence type="ECO:0000259" key="10">
    <source>
        <dbReference type="PROSITE" id="PS51779"/>
    </source>
</evidence>
<gene>
    <name evidence="11" type="ORF">CGS46_08700</name>
</gene>
<dbReference type="GO" id="GO:0005886">
    <property type="term" value="C:plasma membrane"/>
    <property type="evidence" value="ECO:0007669"/>
    <property type="project" value="TreeGrafter"/>
</dbReference>
<dbReference type="Pfam" id="PF08478">
    <property type="entry name" value="POTRA_1"/>
    <property type="match status" value="1"/>
</dbReference>
<dbReference type="InterPro" id="IPR013685">
    <property type="entry name" value="POTRA_FtsQ_type"/>
</dbReference>
<feature type="compositionally biased region" description="Polar residues" evidence="8">
    <location>
        <begin position="55"/>
        <end position="107"/>
    </location>
</feature>
<feature type="compositionally biased region" description="Low complexity" evidence="8">
    <location>
        <begin position="483"/>
        <end position="506"/>
    </location>
</feature>
<dbReference type="PANTHER" id="PTHR37820">
    <property type="entry name" value="CELL DIVISION PROTEIN DIVIB"/>
    <property type="match status" value="1"/>
</dbReference>
<evidence type="ECO:0000256" key="2">
    <source>
        <dbReference type="ARBA" id="ARBA00022475"/>
    </source>
</evidence>
<feature type="compositionally biased region" description="Polar residues" evidence="8">
    <location>
        <begin position="1"/>
        <end position="12"/>
    </location>
</feature>